<dbReference type="InterPro" id="IPR011990">
    <property type="entry name" value="TPR-like_helical_dom_sf"/>
</dbReference>
<gene>
    <name evidence="1" type="ORF">MNBD_GAMMA09-2478</name>
</gene>
<name>A0A3B0Y064_9ZZZZ</name>
<dbReference type="PROSITE" id="PS51257">
    <property type="entry name" value="PROKAR_LIPOPROTEIN"/>
    <property type="match status" value="1"/>
</dbReference>
<dbReference type="PROSITE" id="PS50005">
    <property type="entry name" value="TPR"/>
    <property type="match status" value="2"/>
</dbReference>
<sequence>MNYVSFKVFFIFPVIFLAACASDTKKEITVKDLASSPIDYPLASSVSPERLHAIEQYQTYLQKTEFKTHYGEALRRVADLELEISEEERHGVTGVGGGADAAAIQAIKLSSIEHYKTYLRTYPGHENNDLIFYQLAKAYSLVGEMDKAMEAMDSLVKDYPESRHIDEVQFRRGEILFVNRKFALAEKAYASVVTQYQQSPVYEKALYKLGWSQFKQSHYQQALQTYLSLLDIKEAEKKIDQYGIVTSVSNSERDFIIDSLRVISLSLSYLEGYKTIPPLFKDRGVKLYLPLIYKQLGKLYADKGRYNDAADTFMAYTRKYPMSALSPSFHNLALQAYIDGKINNKVLESKILYVKTYGVGSAYWKQQSIEAQSRIKPDLIRHIRELALHFHAKARKSKKQKDFKLAATWYQTFLRSFPKDKEAAGMNFLYAEALFDARLYNKALVEYEKSAYQYPSHKKSAEAGYAALLTYNALLKLAKKSQLALLKQQSLSSAIRFSNAFPNDKHAPSVITKTAENLLQAKNYEQAGEFAKRIIDYKAVVPLDLQRTAWIVYAHAQYELTKYFEAEKAYAVAISRVPRKGKENLKLKAELTDKQAASIYKQAEAYKAKGENKLAAYNFLRVGKVAPSSSIRATAEYDAATLYMSMGEWQTSSNILENMRRGASAAGAGFAQGISGKLVLIYSQLGNFDKAAKELNTLSGYAKTPEDRRKLTWQSAEMYEKAGQKSKANGLYVKYIKKYPKPFVQSIEAHSRVVGYYKAKKSVKQTNAWLRKLIAAENRGGKRRSDRTHYLAAEATLELAQPIIYQYKKVRLNIPLKKSLRTKKKRMESAIKSLKRVMAYKVAEFSTASTYQMGEIYNNLADSLMKSQRPKGLSADELEQYEILLEEQAYPFEEKSVDIHSINAKRTQQDIYDEWVKKSINVLKSIQPVRYAKSEKIESYVFITH</sequence>
<evidence type="ECO:0000313" key="1">
    <source>
        <dbReference type="EMBL" id="VAW69823.1"/>
    </source>
</evidence>
<dbReference type="SUPFAM" id="SSF48452">
    <property type="entry name" value="TPR-like"/>
    <property type="match status" value="3"/>
</dbReference>
<dbReference type="EMBL" id="UOFI01000178">
    <property type="protein sequence ID" value="VAW69823.1"/>
    <property type="molecule type" value="Genomic_DNA"/>
</dbReference>
<dbReference type="InterPro" id="IPR019734">
    <property type="entry name" value="TPR_rpt"/>
</dbReference>
<dbReference type="Gene3D" id="1.25.40.10">
    <property type="entry name" value="Tetratricopeptide repeat domain"/>
    <property type="match status" value="3"/>
</dbReference>
<protein>
    <submittedName>
        <fullName evidence="1">TPR domain protein, putative component of TonB system</fullName>
    </submittedName>
</protein>
<dbReference type="AlphaFoldDB" id="A0A3B0Y064"/>
<organism evidence="1">
    <name type="scientific">hydrothermal vent metagenome</name>
    <dbReference type="NCBI Taxonomy" id="652676"/>
    <lineage>
        <taxon>unclassified sequences</taxon>
        <taxon>metagenomes</taxon>
        <taxon>ecological metagenomes</taxon>
    </lineage>
</organism>
<dbReference type="Pfam" id="PF13174">
    <property type="entry name" value="TPR_6"/>
    <property type="match status" value="2"/>
</dbReference>
<accession>A0A3B0Y064</accession>
<dbReference type="Pfam" id="PF13432">
    <property type="entry name" value="TPR_16"/>
    <property type="match status" value="1"/>
</dbReference>
<reference evidence="1" key="1">
    <citation type="submission" date="2018-06" db="EMBL/GenBank/DDBJ databases">
        <authorList>
            <person name="Zhirakovskaya E."/>
        </authorList>
    </citation>
    <scope>NUCLEOTIDE SEQUENCE</scope>
</reference>
<dbReference type="SMART" id="SM00028">
    <property type="entry name" value="TPR"/>
    <property type="match status" value="5"/>
</dbReference>
<proteinExistence type="predicted"/>